<dbReference type="EMBL" id="CP064942">
    <property type="protein sequence ID" value="QPH52783.1"/>
    <property type="molecule type" value="Genomic_DNA"/>
</dbReference>
<dbReference type="PRINTS" id="PR00081">
    <property type="entry name" value="GDHRDH"/>
</dbReference>
<keyword evidence="4" id="KW-1185">Reference proteome</keyword>
<gene>
    <name evidence="3" type="ORF">I0K15_13295</name>
</gene>
<dbReference type="PANTHER" id="PTHR43477">
    <property type="entry name" value="DIHYDROANTICAPSIN 7-DEHYDROGENASE"/>
    <property type="match status" value="1"/>
</dbReference>
<evidence type="ECO:0000256" key="2">
    <source>
        <dbReference type="ARBA" id="ARBA00023002"/>
    </source>
</evidence>
<dbReference type="InterPro" id="IPR036291">
    <property type="entry name" value="NAD(P)-bd_dom_sf"/>
</dbReference>
<reference evidence="3 4" key="1">
    <citation type="submission" date="2020-11" db="EMBL/GenBank/DDBJ databases">
        <title>Description of Pontivivens ytuae sp. nov. isolated from deep sea sediment of Mariana Trench.</title>
        <authorList>
            <person name="Wang Z."/>
            <person name="Sun Q.-L."/>
            <person name="Xu X.-D."/>
            <person name="Tang Y.-Z."/>
            <person name="Zhang J."/>
        </authorList>
    </citation>
    <scope>NUCLEOTIDE SEQUENCE [LARGE SCALE GENOMIC DNA]</scope>
    <source>
        <strain evidence="3 4">MT2928</strain>
    </source>
</reference>
<dbReference type="SUPFAM" id="SSF51735">
    <property type="entry name" value="NAD(P)-binding Rossmann-fold domains"/>
    <property type="match status" value="1"/>
</dbReference>
<dbReference type="CDD" id="cd05233">
    <property type="entry name" value="SDR_c"/>
    <property type="match status" value="1"/>
</dbReference>
<dbReference type="Gene3D" id="3.40.50.720">
    <property type="entry name" value="NAD(P)-binding Rossmann-like Domain"/>
    <property type="match status" value="1"/>
</dbReference>
<dbReference type="GO" id="GO:0016491">
    <property type="term" value="F:oxidoreductase activity"/>
    <property type="evidence" value="ECO:0007669"/>
    <property type="project" value="UniProtKB-KW"/>
</dbReference>
<keyword evidence="2" id="KW-0560">Oxidoreductase</keyword>
<dbReference type="Pfam" id="PF13561">
    <property type="entry name" value="adh_short_C2"/>
    <property type="match status" value="1"/>
</dbReference>
<comment type="similarity">
    <text evidence="1">Belongs to the short-chain dehydrogenases/reductases (SDR) family.</text>
</comment>
<accession>A0A7S9LPE2</accession>
<dbReference type="InterPro" id="IPR051122">
    <property type="entry name" value="SDR_DHRS6-like"/>
</dbReference>
<dbReference type="RefSeq" id="WP_196101994.1">
    <property type="nucleotide sequence ID" value="NZ_CP064942.1"/>
</dbReference>
<name>A0A7S9LPE2_9RHOB</name>
<dbReference type="AlphaFoldDB" id="A0A7S9LPE2"/>
<sequence length="247" mass="25995">MVSNPFTLTDRTVLVVGASSGIGAATAALASELGAEVILASRSAAKLEAVRDALPRPDWARIVPMDYLDPASVTSALADVPHIDHVLISAVADENAKRGPFTELTEETMRASFDKFWGQVHVLRAVAARMERGGSATLFASVAGLKPSGPDSGLSVMNGVRAAVMQLGRSLAIELAPLRMNVLAPGVVLTNVWTETQREELGSWMEAELPVRTAGRPEHIAQAAVALMTNPYISGVVLPVDGGLHLT</sequence>
<protein>
    <submittedName>
        <fullName evidence="3">SDR family oxidoreductase</fullName>
    </submittedName>
</protein>
<dbReference type="Proteomes" id="UP000594800">
    <property type="component" value="Chromosome"/>
</dbReference>
<evidence type="ECO:0000313" key="4">
    <source>
        <dbReference type="Proteomes" id="UP000594800"/>
    </source>
</evidence>
<dbReference type="KEGG" id="poz:I0K15_13295"/>
<evidence type="ECO:0000313" key="3">
    <source>
        <dbReference type="EMBL" id="QPH52783.1"/>
    </source>
</evidence>
<evidence type="ECO:0000256" key="1">
    <source>
        <dbReference type="ARBA" id="ARBA00006484"/>
    </source>
</evidence>
<proteinExistence type="inferred from homology"/>
<organism evidence="3 4">
    <name type="scientific">Pontivivens ytuae</name>
    <dbReference type="NCBI Taxonomy" id="2789856"/>
    <lineage>
        <taxon>Bacteria</taxon>
        <taxon>Pseudomonadati</taxon>
        <taxon>Pseudomonadota</taxon>
        <taxon>Alphaproteobacteria</taxon>
        <taxon>Rhodobacterales</taxon>
        <taxon>Paracoccaceae</taxon>
        <taxon>Pontivivens</taxon>
    </lineage>
</organism>
<dbReference type="PANTHER" id="PTHR43477:SF1">
    <property type="entry name" value="DIHYDROANTICAPSIN 7-DEHYDROGENASE"/>
    <property type="match status" value="1"/>
</dbReference>
<dbReference type="InterPro" id="IPR002347">
    <property type="entry name" value="SDR_fam"/>
</dbReference>